<comment type="caution">
    <text evidence="1">The sequence shown here is derived from an EMBL/GenBank/DDBJ whole genome shotgun (WGS) entry which is preliminary data.</text>
</comment>
<accession>A0A9X3FQ70</accession>
<dbReference type="RefSeq" id="WP_268752138.1">
    <property type="nucleotide sequence ID" value="NZ_JAPRFQ010000001.1"/>
</dbReference>
<gene>
    <name evidence="1" type="ORF">OW157_04490</name>
</gene>
<dbReference type="Pfam" id="PF22752">
    <property type="entry name" value="DUF488-N3i"/>
    <property type="match status" value="1"/>
</dbReference>
<name>A0A9X3FQ70_9LACT</name>
<dbReference type="EMBL" id="JAPRFR010000001">
    <property type="protein sequence ID" value="MCZ0725829.1"/>
    <property type="molecule type" value="Genomic_DNA"/>
</dbReference>
<keyword evidence="2" id="KW-1185">Reference proteome</keyword>
<sequence>MIQKKRIYDQYLADSDGKRILVDRLWPRGVKKSDAHVDDWAKALAPSNGLRKAWHQGDIDYSRFAQDYQKELSESDDAQAYCQKLLDWESQGTVTLLYAAKNQEENHVLVLMDYLDQFNKETEK</sequence>
<organism evidence="1 2">
    <name type="scientific">Aerococcus kribbianus</name>
    <dbReference type="NCBI Taxonomy" id="2999064"/>
    <lineage>
        <taxon>Bacteria</taxon>
        <taxon>Bacillati</taxon>
        <taxon>Bacillota</taxon>
        <taxon>Bacilli</taxon>
        <taxon>Lactobacillales</taxon>
        <taxon>Aerococcaceae</taxon>
        <taxon>Aerococcus</taxon>
    </lineage>
</organism>
<dbReference type="PANTHER" id="PTHR36849:SF1">
    <property type="entry name" value="CYTOPLASMIC PROTEIN"/>
    <property type="match status" value="1"/>
</dbReference>
<protein>
    <submittedName>
        <fullName evidence="1">DUF488 family protein</fullName>
    </submittedName>
</protein>
<proteinExistence type="predicted"/>
<evidence type="ECO:0000313" key="1">
    <source>
        <dbReference type="EMBL" id="MCZ0725829.1"/>
    </source>
</evidence>
<dbReference type="Proteomes" id="UP001146670">
    <property type="component" value="Unassembled WGS sequence"/>
</dbReference>
<dbReference type="PANTHER" id="PTHR36849">
    <property type="entry name" value="CYTOPLASMIC PROTEIN-RELATED"/>
    <property type="match status" value="1"/>
</dbReference>
<dbReference type="InterPro" id="IPR052552">
    <property type="entry name" value="YeaO-like"/>
</dbReference>
<reference evidence="1" key="1">
    <citation type="submission" date="2022-12" db="EMBL/GenBank/DDBJ databases">
        <title>Description and comparative metabolic analysis of Aerococcus sp. nov., isolated from the feces of a pig.</title>
        <authorList>
            <person name="Chang Y.-H."/>
        </authorList>
    </citation>
    <scope>NUCLEOTIDE SEQUENCE</scope>
    <source>
        <strain evidence="1">YH-aer222</strain>
    </source>
</reference>
<dbReference type="AlphaFoldDB" id="A0A9X3FQ70"/>
<evidence type="ECO:0000313" key="2">
    <source>
        <dbReference type="Proteomes" id="UP001146670"/>
    </source>
</evidence>